<dbReference type="EMBL" id="MFLA01000033">
    <property type="protein sequence ID" value="OGG58415.1"/>
    <property type="molecule type" value="Genomic_DNA"/>
</dbReference>
<dbReference type="AlphaFoldDB" id="A0A1F6DAJ9"/>
<comment type="caution">
    <text evidence="2">The sequence shown here is derived from an EMBL/GenBank/DDBJ whole genome shotgun (WGS) entry which is preliminary data.</text>
</comment>
<feature type="domain" description="Transposase IS200-like" evidence="1">
    <location>
        <begin position="1"/>
        <end position="133"/>
    </location>
</feature>
<proteinExistence type="predicted"/>
<accession>A0A1F6DAJ9</accession>
<dbReference type="InterPro" id="IPR002686">
    <property type="entry name" value="Transposase_17"/>
</dbReference>
<dbReference type="Proteomes" id="UP000176377">
    <property type="component" value="Unassembled WGS sequence"/>
</dbReference>
<dbReference type="GO" id="GO:0004803">
    <property type="term" value="F:transposase activity"/>
    <property type="evidence" value="ECO:0007669"/>
    <property type="project" value="InterPro"/>
</dbReference>
<dbReference type="SUPFAM" id="SSF143422">
    <property type="entry name" value="Transposase IS200-like"/>
    <property type="match status" value="1"/>
</dbReference>
<sequence>MDFYHMLNRGVERRNIVLDDGDRIRFVSDLYELNNKKTVSHPLTKDRRTATRSLLVRIHAWCLMPNHYHLLVSPIDDDIANMSRFAQKIGMGYAKYFNEKYSRSGVLWQGIYKKLQIERDAHFNYIPYYIHLNPLDLSMPEWREGKIKKVSAALEKLQEYRWSSYLDYIGERNFPSILDTNTLADVLGPFKRQSKAIEEIIQDSTLANKSTTIEV</sequence>
<dbReference type="PANTHER" id="PTHR34322:SF2">
    <property type="entry name" value="TRANSPOSASE IS200-LIKE DOMAIN-CONTAINING PROTEIN"/>
    <property type="match status" value="1"/>
</dbReference>
<dbReference type="SMART" id="SM01321">
    <property type="entry name" value="Y1_Tnp"/>
    <property type="match status" value="1"/>
</dbReference>
<dbReference type="Gene3D" id="3.30.70.1290">
    <property type="entry name" value="Transposase IS200-like"/>
    <property type="match status" value="1"/>
</dbReference>
<reference evidence="2 3" key="1">
    <citation type="journal article" date="2016" name="Nat. Commun.">
        <title>Thousands of microbial genomes shed light on interconnected biogeochemical processes in an aquifer system.</title>
        <authorList>
            <person name="Anantharaman K."/>
            <person name="Brown C.T."/>
            <person name="Hug L.A."/>
            <person name="Sharon I."/>
            <person name="Castelle C.J."/>
            <person name="Probst A.J."/>
            <person name="Thomas B.C."/>
            <person name="Singh A."/>
            <person name="Wilkins M.J."/>
            <person name="Karaoz U."/>
            <person name="Brodie E.L."/>
            <person name="Williams K.H."/>
            <person name="Hubbard S.S."/>
            <person name="Banfield J.F."/>
        </authorList>
    </citation>
    <scope>NUCLEOTIDE SEQUENCE [LARGE SCALE GENOMIC DNA]</scope>
</reference>
<gene>
    <name evidence="2" type="ORF">A2765_05710</name>
</gene>
<dbReference type="GO" id="GO:0003677">
    <property type="term" value="F:DNA binding"/>
    <property type="evidence" value="ECO:0007669"/>
    <property type="project" value="InterPro"/>
</dbReference>
<name>A0A1F6DAJ9_9BACT</name>
<protein>
    <recommendedName>
        <fullName evidence="1">Transposase IS200-like domain-containing protein</fullName>
    </recommendedName>
</protein>
<dbReference type="PANTHER" id="PTHR34322">
    <property type="entry name" value="TRANSPOSASE, Y1_TNP DOMAIN-CONTAINING"/>
    <property type="match status" value="1"/>
</dbReference>
<evidence type="ECO:0000313" key="3">
    <source>
        <dbReference type="Proteomes" id="UP000176377"/>
    </source>
</evidence>
<organism evidence="2 3">
    <name type="scientific">Candidatus Kaiserbacteria bacterium RIFCSPHIGHO2_01_FULL_56_24</name>
    <dbReference type="NCBI Taxonomy" id="1798487"/>
    <lineage>
        <taxon>Bacteria</taxon>
        <taxon>Candidatus Kaiseribacteriota</taxon>
    </lineage>
</organism>
<evidence type="ECO:0000259" key="1">
    <source>
        <dbReference type="SMART" id="SM01321"/>
    </source>
</evidence>
<evidence type="ECO:0000313" key="2">
    <source>
        <dbReference type="EMBL" id="OGG58415.1"/>
    </source>
</evidence>
<dbReference type="Pfam" id="PF01797">
    <property type="entry name" value="Y1_Tnp"/>
    <property type="match status" value="1"/>
</dbReference>
<dbReference type="InterPro" id="IPR036515">
    <property type="entry name" value="Transposase_17_sf"/>
</dbReference>
<dbReference type="GO" id="GO:0006313">
    <property type="term" value="P:DNA transposition"/>
    <property type="evidence" value="ECO:0007669"/>
    <property type="project" value="InterPro"/>
</dbReference>